<name>S7RHR2_GLOTA</name>
<dbReference type="OMA" id="YNDTARI"/>
<dbReference type="PANTHER" id="PTHR38248">
    <property type="entry name" value="FUNK1 6"/>
    <property type="match status" value="1"/>
</dbReference>
<dbReference type="GeneID" id="19302244"/>
<feature type="compositionally biased region" description="Basic residues" evidence="1">
    <location>
        <begin position="574"/>
        <end position="593"/>
    </location>
</feature>
<dbReference type="PANTHER" id="PTHR38248:SF2">
    <property type="entry name" value="FUNK1 11"/>
    <property type="match status" value="1"/>
</dbReference>
<dbReference type="EMBL" id="KB469305">
    <property type="protein sequence ID" value="EPQ53830.1"/>
    <property type="molecule type" value="Genomic_DNA"/>
</dbReference>
<evidence type="ECO:0000313" key="4">
    <source>
        <dbReference type="Proteomes" id="UP000030669"/>
    </source>
</evidence>
<dbReference type="KEGG" id="gtr:GLOTRDRAFT_131160"/>
<feature type="region of interest" description="Disordered" evidence="1">
    <location>
        <begin position="544"/>
        <end position="593"/>
    </location>
</feature>
<dbReference type="InterPro" id="IPR008266">
    <property type="entry name" value="Tyr_kinase_AS"/>
</dbReference>
<evidence type="ECO:0000256" key="1">
    <source>
        <dbReference type="SAM" id="MobiDB-lite"/>
    </source>
</evidence>
<dbReference type="HOGENOM" id="CLU_010865_0_0_1"/>
<protein>
    <recommendedName>
        <fullName evidence="2">Fungal-type protein kinase domain-containing protein</fullName>
    </recommendedName>
</protein>
<dbReference type="GO" id="GO:0004672">
    <property type="term" value="F:protein kinase activity"/>
    <property type="evidence" value="ECO:0007669"/>
    <property type="project" value="InterPro"/>
</dbReference>
<proteinExistence type="predicted"/>
<dbReference type="OrthoDB" id="5569250at2759"/>
<dbReference type="SUPFAM" id="SSF56112">
    <property type="entry name" value="Protein kinase-like (PK-like)"/>
    <property type="match status" value="1"/>
</dbReference>
<dbReference type="PROSITE" id="PS00109">
    <property type="entry name" value="PROTEIN_KINASE_TYR"/>
    <property type="match status" value="1"/>
</dbReference>
<gene>
    <name evidence="3" type="ORF">GLOTRDRAFT_131160</name>
</gene>
<organism evidence="3 4">
    <name type="scientific">Gloeophyllum trabeum (strain ATCC 11539 / FP-39264 / Madison 617)</name>
    <name type="common">Brown rot fungus</name>
    <dbReference type="NCBI Taxonomy" id="670483"/>
    <lineage>
        <taxon>Eukaryota</taxon>
        <taxon>Fungi</taxon>
        <taxon>Dikarya</taxon>
        <taxon>Basidiomycota</taxon>
        <taxon>Agaricomycotina</taxon>
        <taxon>Agaricomycetes</taxon>
        <taxon>Gloeophyllales</taxon>
        <taxon>Gloeophyllaceae</taxon>
        <taxon>Gloeophyllum</taxon>
    </lineage>
</organism>
<accession>S7RHR2</accession>
<evidence type="ECO:0000313" key="3">
    <source>
        <dbReference type="EMBL" id="EPQ53830.1"/>
    </source>
</evidence>
<dbReference type="Pfam" id="PF17667">
    <property type="entry name" value="Pkinase_fungal"/>
    <property type="match status" value="1"/>
</dbReference>
<dbReference type="InterPro" id="IPR011009">
    <property type="entry name" value="Kinase-like_dom_sf"/>
</dbReference>
<dbReference type="InterPro" id="IPR040976">
    <property type="entry name" value="Pkinase_fungal"/>
</dbReference>
<keyword evidence="4" id="KW-1185">Reference proteome</keyword>
<reference evidence="3 4" key="1">
    <citation type="journal article" date="2012" name="Science">
        <title>The Paleozoic origin of enzymatic lignin decomposition reconstructed from 31 fungal genomes.</title>
        <authorList>
            <person name="Floudas D."/>
            <person name="Binder M."/>
            <person name="Riley R."/>
            <person name="Barry K."/>
            <person name="Blanchette R.A."/>
            <person name="Henrissat B."/>
            <person name="Martinez A.T."/>
            <person name="Otillar R."/>
            <person name="Spatafora J.W."/>
            <person name="Yadav J.S."/>
            <person name="Aerts A."/>
            <person name="Benoit I."/>
            <person name="Boyd A."/>
            <person name="Carlson A."/>
            <person name="Copeland A."/>
            <person name="Coutinho P.M."/>
            <person name="de Vries R.P."/>
            <person name="Ferreira P."/>
            <person name="Findley K."/>
            <person name="Foster B."/>
            <person name="Gaskell J."/>
            <person name="Glotzer D."/>
            <person name="Gorecki P."/>
            <person name="Heitman J."/>
            <person name="Hesse C."/>
            <person name="Hori C."/>
            <person name="Igarashi K."/>
            <person name="Jurgens J.A."/>
            <person name="Kallen N."/>
            <person name="Kersten P."/>
            <person name="Kohler A."/>
            <person name="Kuees U."/>
            <person name="Kumar T.K.A."/>
            <person name="Kuo A."/>
            <person name="LaButti K."/>
            <person name="Larrondo L.F."/>
            <person name="Lindquist E."/>
            <person name="Ling A."/>
            <person name="Lombard V."/>
            <person name="Lucas S."/>
            <person name="Lundell T."/>
            <person name="Martin R."/>
            <person name="McLaughlin D.J."/>
            <person name="Morgenstern I."/>
            <person name="Morin E."/>
            <person name="Murat C."/>
            <person name="Nagy L.G."/>
            <person name="Nolan M."/>
            <person name="Ohm R.A."/>
            <person name="Patyshakuliyeva A."/>
            <person name="Rokas A."/>
            <person name="Ruiz-Duenas F.J."/>
            <person name="Sabat G."/>
            <person name="Salamov A."/>
            <person name="Samejima M."/>
            <person name="Schmutz J."/>
            <person name="Slot J.C."/>
            <person name="St John F."/>
            <person name="Stenlid J."/>
            <person name="Sun H."/>
            <person name="Sun S."/>
            <person name="Syed K."/>
            <person name="Tsang A."/>
            <person name="Wiebenga A."/>
            <person name="Young D."/>
            <person name="Pisabarro A."/>
            <person name="Eastwood D.C."/>
            <person name="Martin F."/>
            <person name="Cullen D."/>
            <person name="Grigoriev I.V."/>
            <person name="Hibbett D.S."/>
        </authorList>
    </citation>
    <scope>NUCLEOTIDE SEQUENCE [LARGE SCALE GENOMIC DNA]</scope>
    <source>
        <strain evidence="3 4">ATCC 11539</strain>
    </source>
</reference>
<sequence>MDSRTAGQTSHFKPLRFEVIPDEKPGLSWTRTRPAITIQDSDGPLTIWQEGNSFIEVDAYDDRDPGDFRNVAQWNKVHEHAAEVMHYRARRFLVALCVFGDNARFFRWDRSTVIVSDSFKYKEDPAPLIEFLTCFGVYDDGYGFDDTSSTKITSSLELARAERQYQLAKKLLVYPECGDPKKDARWLGTSRKIRTPKPYRRGWEDFTTLGPAMAANTRLIGCGSRVWLASLPSYRKYVIIKDSWRDSTRWCEGDIYRRIYGKDKRVFGVARLYHYFDVEDVNSGEVIVTQGEALNEKLKRDKYDERTLHRCILASVGIPLSRFTSTRQLLEAVRDAIIGHKNMWERGVLHRDISLHNILISLYPKQEGGAKGFLIDPEYAVIQGEPGYDQDVLNVCGTPMFMSIDRQPEVTSGGPHEPWHDVESFYWLLVYVLAAEGRLVIHEYRWPCTLEKDEVQPSRRFVWKHVRYITVDEHEPLTKCMTALAKLVEQQYWGSLDQGKQPREMGAITHEAFLDAINKALDAEGWPEGDASIVAKAYLHAAGVPKRPATKRKARVEAANAPPLKRARPAPARKGVKAKSKTGGTRRTRGRTA</sequence>
<feature type="domain" description="Fungal-type protein kinase" evidence="2">
    <location>
        <begin position="72"/>
        <end position="432"/>
    </location>
</feature>
<feature type="compositionally biased region" description="Low complexity" evidence="1">
    <location>
        <begin position="558"/>
        <end position="573"/>
    </location>
</feature>
<dbReference type="Gene3D" id="1.10.510.10">
    <property type="entry name" value="Transferase(Phosphotransferase) domain 1"/>
    <property type="match status" value="1"/>
</dbReference>
<dbReference type="Proteomes" id="UP000030669">
    <property type="component" value="Unassembled WGS sequence"/>
</dbReference>
<evidence type="ECO:0000259" key="2">
    <source>
        <dbReference type="Pfam" id="PF17667"/>
    </source>
</evidence>
<dbReference type="AlphaFoldDB" id="S7RHR2"/>
<dbReference type="RefSeq" id="XP_007868107.1">
    <property type="nucleotide sequence ID" value="XM_007869916.1"/>
</dbReference>